<keyword evidence="4" id="KW-0547">Nucleotide-binding</keyword>
<dbReference type="InterPro" id="IPR018303">
    <property type="entry name" value="ATPase_P-typ_P_site"/>
</dbReference>
<dbReference type="Pfam" id="PF00689">
    <property type="entry name" value="Cation_ATPase_C"/>
    <property type="match status" value="1"/>
</dbReference>
<dbReference type="EMBL" id="JBEPNW010000002">
    <property type="protein sequence ID" value="MET3863984.1"/>
    <property type="molecule type" value="Genomic_DNA"/>
</dbReference>
<dbReference type="InterPro" id="IPR059000">
    <property type="entry name" value="ATPase_P-type_domA"/>
</dbReference>
<dbReference type="InterPro" id="IPR036412">
    <property type="entry name" value="HAD-like_sf"/>
</dbReference>
<dbReference type="SMART" id="SM00831">
    <property type="entry name" value="Cation_ATPase_N"/>
    <property type="match status" value="1"/>
</dbReference>
<comment type="subcellular location">
    <subcellularLocation>
        <location evidence="1">Membrane</location>
        <topology evidence="1">Multi-pass membrane protein</topology>
    </subcellularLocation>
</comment>
<dbReference type="InterPro" id="IPR023214">
    <property type="entry name" value="HAD_sf"/>
</dbReference>
<keyword evidence="8 9" id="KW-0472">Membrane</keyword>
<dbReference type="Gene3D" id="1.20.1110.10">
    <property type="entry name" value="Calcium-transporting ATPase, transmembrane domain"/>
    <property type="match status" value="1"/>
</dbReference>
<dbReference type="PRINTS" id="PR00119">
    <property type="entry name" value="CATATPASE"/>
</dbReference>
<dbReference type="Gene3D" id="3.40.1110.10">
    <property type="entry name" value="Calcium-transporting ATPase, cytoplasmic domain N"/>
    <property type="match status" value="1"/>
</dbReference>
<feature type="transmembrane region" description="Helical" evidence="9">
    <location>
        <begin position="762"/>
        <end position="787"/>
    </location>
</feature>
<evidence type="ECO:0000256" key="2">
    <source>
        <dbReference type="ARBA" id="ARBA00005675"/>
    </source>
</evidence>
<dbReference type="InterPro" id="IPR044492">
    <property type="entry name" value="P_typ_ATPase_HD_dom"/>
</dbReference>
<dbReference type="PROSITE" id="PS00154">
    <property type="entry name" value="ATPASE_E1_E2"/>
    <property type="match status" value="1"/>
</dbReference>
<keyword evidence="6" id="KW-1278">Translocase</keyword>
<dbReference type="InterPro" id="IPR001757">
    <property type="entry name" value="P_typ_ATPase"/>
</dbReference>
<keyword evidence="7 9" id="KW-1133">Transmembrane helix</keyword>
<proteinExistence type="inferred from homology"/>
<keyword evidence="3 9" id="KW-0812">Transmembrane</keyword>
<feature type="transmembrane region" description="Helical" evidence="9">
    <location>
        <begin position="831"/>
        <end position="849"/>
    </location>
</feature>
<evidence type="ECO:0000256" key="3">
    <source>
        <dbReference type="ARBA" id="ARBA00022692"/>
    </source>
</evidence>
<dbReference type="SUPFAM" id="SSF56784">
    <property type="entry name" value="HAD-like"/>
    <property type="match status" value="1"/>
</dbReference>
<dbReference type="InterPro" id="IPR004014">
    <property type="entry name" value="ATPase_P-typ_cation-transptr_N"/>
</dbReference>
<dbReference type="Gene3D" id="2.70.150.10">
    <property type="entry name" value="Calcium-transporting ATPase, cytoplasmic transduction domain A"/>
    <property type="match status" value="1"/>
</dbReference>
<dbReference type="PANTHER" id="PTHR43294">
    <property type="entry name" value="SODIUM/POTASSIUM-TRANSPORTING ATPASE SUBUNIT ALPHA"/>
    <property type="match status" value="1"/>
</dbReference>
<sequence length="900" mass="95342">MLEPALAIEPAPFDAQVAAHRARPGAKQAHAMPVGDVPGRFGTSLHAGLTGAEARRRLSWAGRNVIAPKEPTGALVLFLHQLASPVVYLLAAAGGLALYFGDWREAVAVVAVLAVNTGLGFFTELRAVRSVEGLRALGTHSSRVRRDGYVRVLAAEDLVPGDIVLVEGGDAVPADIRLVEASNLGADESMLTGESVPANKSADPVAPDALLAERSSMLFRGTLITRGSGTGIVVATGAETELGGVSRLVEQAEPERSPLERRLEHLSRQMVWLVLMVVVLLAGVGVATGKDLRLMTEASIALAVAAIPEGLPIVATLTLARGMWRMACRNALIQRLSAVETLGATTLILTDKTGTLTENRMTVRHLSSPSGDLPVSEGGCDASSEAQRLLRVAVLCNDAALGAGVREGSGDPTEQALLRAGRSAGLDRDALLHEWPKVKKHAFEADTRMMATVHPSGPRYWVAVKGAPEAVLAASRRTGVGECDRLLDHNDRDLWRRRVEDLGARGLRVIACAEKMADDRDIHPFEDLTFLGLVGLEDPAREDVPAALAACRAAGIRVVMVTGDHAITARSIACAIGLAQPEDRVVEGATAGGLPNGHEDIAVFARVSPVEKLALVRAYQDMGEVVAMTGDGVNDAPALRQADIGVAMGLRGTDVAREAAAMVLLDDAFPTIVGAIREGRIIFDNIRRFVAYLLACNLSEAMVVGLAVVSTLPLPILPLQILYLNIVTDVFPAFALALGEGRDDILQRPPRDPKEPILGRNQWGWIVLHAGAMTASTFGALAVAELWLAFDRASIVTVTFLTLAFAQLWQVFNMRASGSKSCRNEVMRNPWVWAALLLCTALLVGPTYLPSVGTVLGLAPLGWNGWAVVLSASLAPLLAVQFATLVAGAIKQSAREGRSV</sequence>
<evidence type="ECO:0000256" key="9">
    <source>
        <dbReference type="SAM" id="Phobius"/>
    </source>
</evidence>
<feature type="transmembrane region" description="Helical" evidence="9">
    <location>
        <begin position="793"/>
        <end position="811"/>
    </location>
</feature>
<name>A0ABV2NBY6_9HYPH</name>
<dbReference type="SFLD" id="SFLDS00003">
    <property type="entry name" value="Haloacid_Dehalogenase"/>
    <property type="match status" value="1"/>
</dbReference>
<evidence type="ECO:0000256" key="6">
    <source>
        <dbReference type="ARBA" id="ARBA00022967"/>
    </source>
</evidence>
<feature type="transmembrane region" description="Helical" evidence="9">
    <location>
        <begin position="73"/>
        <end position="100"/>
    </location>
</feature>
<comment type="similarity">
    <text evidence="2">Belongs to the cation transport ATPase (P-type) (TC 3.A.3) family. Type IIA subfamily.</text>
</comment>
<dbReference type="SUPFAM" id="SSF81665">
    <property type="entry name" value="Calcium ATPase, transmembrane domain M"/>
    <property type="match status" value="1"/>
</dbReference>
<dbReference type="InterPro" id="IPR006068">
    <property type="entry name" value="ATPase_P-typ_cation-transptr_C"/>
</dbReference>
<protein>
    <submittedName>
        <fullName evidence="11">Ca2+-transporting ATPase</fullName>
    </submittedName>
</protein>
<dbReference type="InterPro" id="IPR023298">
    <property type="entry name" value="ATPase_P-typ_TM_dom_sf"/>
</dbReference>
<dbReference type="NCBIfam" id="TIGR01494">
    <property type="entry name" value="ATPase_P-type"/>
    <property type="match status" value="2"/>
</dbReference>
<evidence type="ECO:0000259" key="10">
    <source>
        <dbReference type="SMART" id="SM00831"/>
    </source>
</evidence>
<feature type="transmembrane region" description="Helical" evidence="9">
    <location>
        <begin position="106"/>
        <end position="125"/>
    </location>
</feature>
<dbReference type="SUPFAM" id="SSF81653">
    <property type="entry name" value="Calcium ATPase, transduction domain A"/>
    <property type="match status" value="1"/>
</dbReference>
<gene>
    <name evidence="11" type="ORF">ABIC20_001293</name>
</gene>
<dbReference type="InterPro" id="IPR050510">
    <property type="entry name" value="Cation_transp_ATPase_P-type"/>
</dbReference>
<evidence type="ECO:0000256" key="1">
    <source>
        <dbReference type="ARBA" id="ARBA00004141"/>
    </source>
</evidence>
<keyword evidence="5" id="KW-0067">ATP-binding</keyword>
<dbReference type="Pfam" id="PF00122">
    <property type="entry name" value="E1-E2_ATPase"/>
    <property type="match status" value="1"/>
</dbReference>
<evidence type="ECO:0000256" key="5">
    <source>
        <dbReference type="ARBA" id="ARBA00022840"/>
    </source>
</evidence>
<dbReference type="PRINTS" id="PR00120">
    <property type="entry name" value="HATPASE"/>
</dbReference>
<dbReference type="Gene3D" id="3.40.50.1000">
    <property type="entry name" value="HAD superfamily/HAD-like"/>
    <property type="match status" value="1"/>
</dbReference>
<keyword evidence="12" id="KW-1185">Reference proteome</keyword>
<dbReference type="InterPro" id="IPR008250">
    <property type="entry name" value="ATPase_P-typ_transduc_dom_A_sf"/>
</dbReference>
<feature type="domain" description="Cation-transporting P-type ATPase N-terminal" evidence="10">
    <location>
        <begin position="28"/>
        <end position="102"/>
    </location>
</feature>
<dbReference type="InterPro" id="IPR023299">
    <property type="entry name" value="ATPase_P-typ_cyto_dom_N"/>
</dbReference>
<evidence type="ECO:0000313" key="11">
    <source>
        <dbReference type="EMBL" id="MET3863984.1"/>
    </source>
</evidence>
<evidence type="ECO:0000313" key="12">
    <source>
        <dbReference type="Proteomes" id="UP001549119"/>
    </source>
</evidence>
<evidence type="ECO:0000256" key="7">
    <source>
        <dbReference type="ARBA" id="ARBA00022989"/>
    </source>
</evidence>
<dbReference type="SFLD" id="SFLDF00027">
    <property type="entry name" value="p-type_atpase"/>
    <property type="match status" value="1"/>
</dbReference>
<dbReference type="Proteomes" id="UP001549119">
    <property type="component" value="Unassembled WGS sequence"/>
</dbReference>
<dbReference type="Pfam" id="PF13246">
    <property type="entry name" value="Cation_ATPase"/>
    <property type="match status" value="1"/>
</dbReference>
<dbReference type="SFLD" id="SFLDG00002">
    <property type="entry name" value="C1.7:_P-type_atpase_like"/>
    <property type="match status" value="1"/>
</dbReference>
<reference evidence="11 12" key="1">
    <citation type="submission" date="2024-06" db="EMBL/GenBank/DDBJ databases">
        <title>Genomics of switchgrass bacterial isolates.</title>
        <authorList>
            <person name="Shade A."/>
        </authorList>
    </citation>
    <scope>NUCLEOTIDE SEQUENCE [LARGE SCALE GENOMIC DNA]</scope>
    <source>
        <strain evidence="11 12">PvP084</strain>
    </source>
</reference>
<feature type="transmembrane region" description="Helical" evidence="9">
    <location>
        <begin position="721"/>
        <end position="741"/>
    </location>
</feature>
<feature type="transmembrane region" description="Helical" evidence="9">
    <location>
        <begin position="300"/>
        <end position="320"/>
    </location>
</feature>
<feature type="transmembrane region" description="Helical" evidence="9">
    <location>
        <begin position="869"/>
        <end position="890"/>
    </location>
</feature>
<comment type="caution">
    <text evidence="11">The sequence shown here is derived from an EMBL/GenBank/DDBJ whole genome shotgun (WGS) entry which is preliminary data.</text>
</comment>
<evidence type="ECO:0000256" key="4">
    <source>
        <dbReference type="ARBA" id="ARBA00022741"/>
    </source>
</evidence>
<evidence type="ECO:0000256" key="8">
    <source>
        <dbReference type="ARBA" id="ARBA00023136"/>
    </source>
</evidence>
<feature type="transmembrane region" description="Helical" evidence="9">
    <location>
        <begin position="270"/>
        <end position="288"/>
    </location>
</feature>
<dbReference type="PANTHER" id="PTHR43294:SF20">
    <property type="entry name" value="P-TYPE ATPASE"/>
    <property type="match status" value="1"/>
</dbReference>
<accession>A0ABV2NBY6</accession>
<dbReference type="Pfam" id="PF00690">
    <property type="entry name" value="Cation_ATPase_N"/>
    <property type="match status" value="1"/>
</dbReference>
<feature type="transmembrane region" description="Helical" evidence="9">
    <location>
        <begin position="689"/>
        <end position="709"/>
    </location>
</feature>
<dbReference type="SUPFAM" id="SSF81660">
    <property type="entry name" value="Metal cation-transporting ATPase, ATP-binding domain N"/>
    <property type="match status" value="1"/>
</dbReference>
<organism evidence="11 12">
    <name type="scientific">Methylobacterium radiotolerans</name>
    <dbReference type="NCBI Taxonomy" id="31998"/>
    <lineage>
        <taxon>Bacteria</taxon>
        <taxon>Pseudomonadati</taxon>
        <taxon>Pseudomonadota</taxon>
        <taxon>Alphaproteobacteria</taxon>
        <taxon>Hyphomicrobiales</taxon>
        <taxon>Methylobacteriaceae</taxon>
        <taxon>Methylobacterium</taxon>
    </lineage>
</organism>